<feature type="compositionally biased region" description="Acidic residues" evidence="1">
    <location>
        <begin position="838"/>
        <end position="856"/>
    </location>
</feature>
<protein>
    <submittedName>
        <fullName evidence="4">MAM and LDL-receptor class A domain-containing protein 1</fullName>
    </submittedName>
</protein>
<dbReference type="Pfam" id="PF00629">
    <property type="entry name" value="MAM"/>
    <property type="match status" value="4"/>
</dbReference>
<feature type="domain" description="MAM" evidence="3">
    <location>
        <begin position="433"/>
        <end position="614"/>
    </location>
</feature>
<keyword evidence="5" id="KW-1185">Reference proteome</keyword>
<dbReference type="SUPFAM" id="SSF49899">
    <property type="entry name" value="Concanavalin A-like lectins/glucanases"/>
    <property type="match status" value="4"/>
</dbReference>
<dbReference type="CDD" id="cd06263">
    <property type="entry name" value="MAM"/>
    <property type="match status" value="4"/>
</dbReference>
<dbReference type="InterPro" id="IPR000998">
    <property type="entry name" value="MAM_dom"/>
</dbReference>
<keyword evidence="4" id="KW-0675">Receptor</keyword>
<proteinExistence type="predicted"/>
<name>A0A226EZ18_FOLCA</name>
<dbReference type="SMART" id="SM00137">
    <property type="entry name" value="MAM"/>
    <property type="match status" value="4"/>
</dbReference>
<evidence type="ECO:0000313" key="4">
    <source>
        <dbReference type="EMBL" id="OXA62835.1"/>
    </source>
</evidence>
<evidence type="ECO:0000256" key="1">
    <source>
        <dbReference type="SAM" id="MobiDB-lite"/>
    </source>
</evidence>
<reference evidence="4 5" key="1">
    <citation type="submission" date="2015-12" db="EMBL/GenBank/DDBJ databases">
        <title>The genome of Folsomia candida.</title>
        <authorList>
            <person name="Faddeeva A."/>
            <person name="Derks M.F."/>
            <person name="Anvar Y."/>
            <person name="Smit S."/>
            <person name="Van Straalen N."/>
            <person name="Roelofs D."/>
        </authorList>
    </citation>
    <scope>NUCLEOTIDE SEQUENCE [LARGE SCALE GENOMIC DNA]</scope>
    <source>
        <strain evidence="4 5">VU population</strain>
        <tissue evidence="4">Whole body</tissue>
    </source>
</reference>
<dbReference type="GO" id="GO:0016020">
    <property type="term" value="C:membrane"/>
    <property type="evidence" value="ECO:0007669"/>
    <property type="project" value="InterPro"/>
</dbReference>
<dbReference type="InterPro" id="IPR013320">
    <property type="entry name" value="ConA-like_dom_sf"/>
</dbReference>
<gene>
    <name evidence="4" type="ORF">Fcan01_04015</name>
</gene>
<feature type="domain" description="MAM" evidence="3">
    <location>
        <begin position="256"/>
        <end position="423"/>
    </location>
</feature>
<evidence type="ECO:0000256" key="2">
    <source>
        <dbReference type="SAM" id="SignalP"/>
    </source>
</evidence>
<dbReference type="PANTHER" id="PTHR23282">
    <property type="entry name" value="APICAL ENDOSOMAL GLYCOPROTEIN PRECURSOR"/>
    <property type="match status" value="1"/>
</dbReference>
<dbReference type="EMBL" id="LNIX01000001">
    <property type="protein sequence ID" value="OXA62835.1"/>
    <property type="molecule type" value="Genomic_DNA"/>
</dbReference>
<evidence type="ECO:0000259" key="3">
    <source>
        <dbReference type="PROSITE" id="PS50060"/>
    </source>
</evidence>
<feature type="compositionally biased region" description="Basic and acidic residues" evidence="1">
    <location>
        <begin position="826"/>
        <end position="837"/>
    </location>
</feature>
<organism evidence="4 5">
    <name type="scientific">Folsomia candida</name>
    <name type="common">Springtail</name>
    <dbReference type="NCBI Taxonomy" id="158441"/>
    <lineage>
        <taxon>Eukaryota</taxon>
        <taxon>Metazoa</taxon>
        <taxon>Ecdysozoa</taxon>
        <taxon>Arthropoda</taxon>
        <taxon>Hexapoda</taxon>
        <taxon>Collembola</taxon>
        <taxon>Entomobryomorpha</taxon>
        <taxon>Isotomoidea</taxon>
        <taxon>Isotomidae</taxon>
        <taxon>Proisotominae</taxon>
        <taxon>Folsomia</taxon>
    </lineage>
</organism>
<dbReference type="Gene3D" id="2.60.120.200">
    <property type="match status" value="4"/>
</dbReference>
<feature type="compositionally biased region" description="Basic and acidic residues" evidence="1">
    <location>
        <begin position="993"/>
        <end position="1002"/>
    </location>
</feature>
<dbReference type="Proteomes" id="UP000198287">
    <property type="component" value="Unassembled WGS sequence"/>
</dbReference>
<dbReference type="OMA" id="TFWFAAF"/>
<evidence type="ECO:0000313" key="5">
    <source>
        <dbReference type="Proteomes" id="UP000198287"/>
    </source>
</evidence>
<sequence length="1002" mass="109405">MKTTTKPSSGIFLLLVVSVLSGEVTNQSSPVLVGRTSRAGGGSGGGVVRSERQVFPGSGEACGFGQAGSLDLCDWAHSNLSSLHFALSSGLNANWLGGPPEDGSDDKEGGYVVFETSQIPNISGRTSQSAVLEGPLLSPSMADGSCLSFKYALDGLSPEKLRVLLHPVTHPPGGRYIFDGTSLSRENEHAADVVLWETRDSTDGVWRTAEVVYTSPHPHQIYLEGIPRDGAQLTRRFRGYIAIDSVMLKTATTCPGHCNFDGGFCDWTNEREDDDFDWKLGRGSQNPSTGPVMDRASYTHGGNSGGYAYISSEFPRRSGDRARISSREFSSTKGDEPLCMRFWTHMFGNGIGTLRVLLHDVESGEERAAWQLSGEAGNAWYQGQVPISSFTSFKILFEGEVGRNNLGDIAIDDISFSPGPCPSAPQTAAGLSGDCTFEIDECGWANVAGRTDEMDWERRLGSNARTPISDHTLGAATGNFMTLSGVSVQRAGDRAWMMSPVINGSSKPKCLSFWYHMYEPFIDSGGPSLGGLKVYTVAAPGSSVQNDIGSFHPPVMTPIWRLYNQQAPVWKYAQARIMEQELFQVVFEGVSGSSRANGFVAIDDIAFFEGDCTTVPMSGYVNAGECSFEKDLCTWRNTSSDRSFRWEMATITRRPANLPDKTFGAPVGYVYFDIFSQTQSPPVRLVSAMPSTGDRVCFSFWYAAFGNGETTQLRVLVGEGSSSNQKEPSAGDSAAEGGRQVWKLTAAHLNTARPEWKPAQVALDGSRPLTIILEGMASNGGFAVDDISFHPGDCAGFQRANMYFLARRNLWIAKRHLTLVLARPSDERGRQINKQKEEEEEAEGLSGQEEEEEEDSTPIAKFESAETVLRDRFMAKWVGKRSSLGKSSAPKSPVFSFNEVDARMIEKKIEAESRRSLGLLGRALGPKILSRRMAYRQAKPTRALPVNVKKVRPGLFVTYHNLMAQDCVDKIIGSWPAEDHHTTVSENVRPSRPRLEDSSSTN</sequence>
<feature type="region of interest" description="Disordered" evidence="1">
    <location>
        <begin position="980"/>
        <end position="1002"/>
    </location>
</feature>
<feature type="domain" description="MAM" evidence="3">
    <location>
        <begin position="60"/>
        <end position="256"/>
    </location>
</feature>
<dbReference type="PROSITE" id="PS50060">
    <property type="entry name" value="MAM_2"/>
    <property type="match status" value="4"/>
</dbReference>
<feature type="region of interest" description="Disordered" evidence="1">
    <location>
        <begin position="826"/>
        <end position="861"/>
    </location>
</feature>
<feature type="signal peptide" evidence="2">
    <location>
        <begin position="1"/>
        <end position="22"/>
    </location>
</feature>
<feature type="chain" id="PRO_5013393594" evidence="2">
    <location>
        <begin position="23"/>
        <end position="1002"/>
    </location>
</feature>
<dbReference type="PANTHER" id="PTHR23282:SF101">
    <property type="entry name" value="MAM DOMAIN-CONTAINING PROTEIN"/>
    <property type="match status" value="1"/>
</dbReference>
<dbReference type="OrthoDB" id="409956at2759"/>
<feature type="domain" description="MAM" evidence="3">
    <location>
        <begin position="624"/>
        <end position="796"/>
    </location>
</feature>
<dbReference type="InterPro" id="IPR051560">
    <property type="entry name" value="MAM_domain-containing"/>
</dbReference>
<dbReference type="STRING" id="158441.A0A226EZ18"/>
<keyword evidence="2" id="KW-0732">Signal</keyword>
<comment type="caution">
    <text evidence="4">The sequence shown here is derived from an EMBL/GenBank/DDBJ whole genome shotgun (WGS) entry which is preliminary data.</text>
</comment>
<dbReference type="AlphaFoldDB" id="A0A226EZ18"/>
<accession>A0A226EZ18</accession>